<dbReference type="VEuPathDB" id="FungiDB:AMAG_19959"/>
<gene>
    <name evidence="1" type="ORF">AMAG_19959</name>
</gene>
<reference evidence="2" key="2">
    <citation type="submission" date="2009-11" db="EMBL/GenBank/DDBJ databases">
        <title>The Genome Sequence of Allomyces macrogynus strain ATCC 38327.</title>
        <authorList>
            <consortium name="The Broad Institute Genome Sequencing Platform"/>
            <person name="Russ C."/>
            <person name="Cuomo C."/>
            <person name="Shea T."/>
            <person name="Young S.K."/>
            <person name="Zeng Q."/>
            <person name="Koehrsen M."/>
            <person name="Haas B."/>
            <person name="Borodovsky M."/>
            <person name="Guigo R."/>
            <person name="Alvarado L."/>
            <person name="Berlin A."/>
            <person name="Borenstein D."/>
            <person name="Chen Z."/>
            <person name="Engels R."/>
            <person name="Freedman E."/>
            <person name="Gellesch M."/>
            <person name="Goldberg J."/>
            <person name="Griggs A."/>
            <person name="Gujja S."/>
            <person name="Heiman D."/>
            <person name="Hepburn T."/>
            <person name="Howarth C."/>
            <person name="Jen D."/>
            <person name="Larson L."/>
            <person name="Lewis B."/>
            <person name="Mehta T."/>
            <person name="Park D."/>
            <person name="Pearson M."/>
            <person name="Roberts A."/>
            <person name="Saif S."/>
            <person name="Shenoy N."/>
            <person name="Sisk P."/>
            <person name="Stolte C."/>
            <person name="Sykes S."/>
            <person name="Walk T."/>
            <person name="White J."/>
            <person name="Yandava C."/>
            <person name="Burger G."/>
            <person name="Gray M.W."/>
            <person name="Holland P.W.H."/>
            <person name="King N."/>
            <person name="Lang F.B.F."/>
            <person name="Roger A.J."/>
            <person name="Ruiz-Trillo I."/>
            <person name="Lander E."/>
            <person name="Nusbaum C."/>
        </authorList>
    </citation>
    <scope>NUCLEOTIDE SEQUENCE [LARGE SCALE GENOMIC DNA]</scope>
    <source>
        <strain evidence="2">ATCC 38327</strain>
    </source>
</reference>
<dbReference type="AlphaFoldDB" id="A0A0L0T314"/>
<sequence length="87" mass="10133">MNAGLYVDPPFAFLGHSKYNRHKQKYGLIGCGRFGQDGCVTMAIMNETQLITMVEYTVWRVFEVMVWLWETFGESTLNYATTHARRF</sequence>
<dbReference type="OrthoDB" id="10469195at2759"/>
<accession>A0A0L0T314</accession>
<evidence type="ECO:0000313" key="1">
    <source>
        <dbReference type="EMBL" id="KNE69102.1"/>
    </source>
</evidence>
<dbReference type="EMBL" id="GG745359">
    <property type="protein sequence ID" value="KNE69102.1"/>
    <property type="molecule type" value="Genomic_DNA"/>
</dbReference>
<proteinExistence type="predicted"/>
<organism evidence="1 2">
    <name type="scientific">Allomyces macrogynus (strain ATCC 38327)</name>
    <name type="common">Allomyces javanicus var. macrogynus</name>
    <dbReference type="NCBI Taxonomy" id="578462"/>
    <lineage>
        <taxon>Eukaryota</taxon>
        <taxon>Fungi</taxon>
        <taxon>Fungi incertae sedis</taxon>
        <taxon>Blastocladiomycota</taxon>
        <taxon>Blastocladiomycetes</taxon>
        <taxon>Blastocladiales</taxon>
        <taxon>Blastocladiaceae</taxon>
        <taxon>Allomyces</taxon>
    </lineage>
</organism>
<protein>
    <submittedName>
        <fullName evidence="1">Uncharacterized protein</fullName>
    </submittedName>
</protein>
<keyword evidence="2" id="KW-1185">Reference proteome</keyword>
<reference evidence="1 2" key="1">
    <citation type="submission" date="2009-11" db="EMBL/GenBank/DDBJ databases">
        <title>Annotation of Allomyces macrogynus ATCC 38327.</title>
        <authorList>
            <consortium name="The Broad Institute Genome Sequencing Platform"/>
            <person name="Russ C."/>
            <person name="Cuomo C."/>
            <person name="Burger G."/>
            <person name="Gray M.W."/>
            <person name="Holland P.W.H."/>
            <person name="King N."/>
            <person name="Lang F.B.F."/>
            <person name="Roger A.J."/>
            <person name="Ruiz-Trillo I."/>
            <person name="Young S.K."/>
            <person name="Zeng Q."/>
            <person name="Gargeya S."/>
            <person name="Fitzgerald M."/>
            <person name="Haas B."/>
            <person name="Abouelleil A."/>
            <person name="Alvarado L."/>
            <person name="Arachchi H.M."/>
            <person name="Berlin A."/>
            <person name="Chapman S.B."/>
            <person name="Gearin G."/>
            <person name="Goldberg J."/>
            <person name="Griggs A."/>
            <person name="Gujja S."/>
            <person name="Hansen M."/>
            <person name="Heiman D."/>
            <person name="Howarth C."/>
            <person name="Larimer J."/>
            <person name="Lui A."/>
            <person name="MacDonald P.J.P."/>
            <person name="McCowen C."/>
            <person name="Montmayeur A."/>
            <person name="Murphy C."/>
            <person name="Neiman D."/>
            <person name="Pearson M."/>
            <person name="Priest M."/>
            <person name="Roberts A."/>
            <person name="Saif S."/>
            <person name="Shea T."/>
            <person name="Sisk P."/>
            <person name="Stolte C."/>
            <person name="Sykes S."/>
            <person name="Wortman J."/>
            <person name="Nusbaum C."/>
            <person name="Birren B."/>
        </authorList>
    </citation>
    <scope>NUCLEOTIDE SEQUENCE [LARGE SCALE GENOMIC DNA]</scope>
    <source>
        <strain evidence="1 2">ATCC 38327</strain>
    </source>
</reference>
<dbReference type="Proteomes" id="UP000054350">
    <property type="component" value="Unassembled WGS sequence"/>
</dbReference>
<evidence type="ECO:0000313" key="2">
    <source>
        <dbReference type="Proteomes" id="UP000054350"/>
    </source>
</evidence>
<name>A0A0L0T314_ALLM3</name>